<proteinExistence type="predicted"/>
<dbReference type="PANTHER" id="PTHR45857">
    <property type="entry name" value="FORMIN-LIKE PROTEIN"/>
    <property type="match status" value="1"/>
</dbReference>
<reference evidence="2 3" key="1">
    <citation type="journal article" date="2017" name="Gigascience">
        <title>Genome sequence of the small brown planthopper, Laodelphax striatellus.</title>
        <authorList>
            <person name="Zhu J."/>
            <person name="Jiang F."/>
            <person name="Wang X."/>
            <person name="Yang P."/>
            <person name="Bao Y."/>
            <person name="Zhao W."/>
            <person name="Wang W."/>
            <person name="Lu H."/>
            <person name="Wang Q."/>
            <person name="Cui N."/>
            <person name="Li J."/>
            <person name="Chen X."/>
            <person name="Luo L."/>
            <person name="Yu J."/>
            <person name="Kang L."/>
            <person name="Cui F."/>
        </authorList>
    </citation>
    <scope>NUCLEOTIDE SEQUENCE [LARGE SCALE GENOMIC DNA]</scope>
    <source>
        <strain evidence="2">Lst14</strain>
    </source>
</reference>
<feature type="region of interest" description="Disordered" evidence="1">
    <location>
        <begin position="301"/>
        <end position="325"/>
    </location>
</feature>
<dbReference type="EMBL" id="QKKF02017343">
    <property type="protein sequence ID" value="RZF40987.1"/>
    <property type="molecule type" value="Genomic_DNA"/>
</dbReference>
<dbReference type="SUPFAM" id="SSF48371">
    <property type="entry name" value="ARM repeat"/>
    <property type="match status" value="1"/>
</dbReference>
<accession>A0A482X5E5</accession>
<sequence>MTGQIRTGQDTEELSADAAAAALESNYLHCAVLFGADIMTPGRNALRNLRNVLRKRRRKNSIHRMRKIADREEEKEGWGVVEGGNLGEQLQLIGEDARLLRPSSCVLREQWVDKPVQQEQERQDKGVCAQLRMTGQIRTGQDTEELSADAGGCCIRIELSALRSNLRKNSIHRMRKIADREEEKEGWGVVEGGNLGEQLQLIGEGKKSTSLLFNDIRRTKFVIDTKKLRSYLGFVGITLTKDLIYSRENSESFDIGPGHLAGNSSQLRKAVVLIATSSAQLNGLLLLLCNREPLAGRTNRYRLARSEGGRAKIGGSSKTPQSPALHQARHNFQTLWARIYWPDGVKQRQARSPPIPLGTMGLASMEDRPKGGKNSPWKQAPEPDNGKPRPPIYNPEDYAASLRKMTSSAKEGSNGTKATMAPQGGEMTLRQFATVTDLLNKLRVDLKLAFPSFVQEFVGDGIEGVTLLLELLRVVQLSQASHSGRPPPPVLRRSLLDEHACLQCLSACLRCQDAARRLASSPAGLFSVAVCIMSSVNKSLLLALE</sequence>
<name>A0A482X5E5_LAOST</name>
<evidence type="ECO:0000256" key="1">
    <source>
        <dbReference type="SAM" id="MobiDB-lite"/>
    </source>
</evidence>
<dbReference type="GO" id="GO:0005829">
    <property type="term" value="C:cytosol"/>
    <property type="evidence" value="ECO:0007669"/>
    <property type="project" value="TreeGrafter"/>
</dbReference>
<dbReference type="InterPro" id="IPR043592">
    <property type="entry name" value="FMNL_animal"/>
</dbReference>
<dbReference type="GO" id="GO:0016477">
    <property type="term" value="P:cell migration"/>
    <property type="evidence" value="ECO:0007669"/>
    <property type="project" value="TreeGrafter"/>
</dbReference>
<dbReference type="PANTHER" id="PTHR45857:SF9">
    <property type="entry name" value="MULTIPLE WING HAIRS, ISOFORM C"/>
    <property type="match status" value="1"/>
</dbReference>
<dbReference type="InParanoid" id="A0A482X5E5"/>
<comment type="caution">
    <text evidence="2">The sequence shown here is derived from an EMBL/GenBank/DDBJ whole genome shotgun (WGS) entry which is preliminary data.</text>
</comment>
<keyword evidence="3" id="KW-1185">Reference proteome</keyword>
<dbReference type="Proteomes" id="UP000291343">
    <property type="component" value="Unassembled WGS sequence"/>
</dbReference>
<dbReference type="STRING" id="195883.A0A482X5E5"/>
<dbReference type="GO" id="GO:0008360">
    <property type="term" value="P:regulation of cell shape"/>
    <property type="evidence" value="ECO:0007669"/>
    <property type="project" value="TreeGrafter"/>
</dbReference>
<evidence type="ECO:0000313" key="3">
    <source>
        <dbReference type="Proteomes" id="UP000291343"/>
    </source>
</evidence>
<dbReference type="Gene3D" id="1.25.10.10">
    <property type="entry name" value="Leucine-rich Repeat Variant"/>
    <property type="match status" value="1"/>
</dbReference>
<feature type="region of interest" description="Disordered" evidence="1">
    <location>
        <begin position="347"/>
        <end position="396"/>
    </location>
</feature>
<feature type="non-terminal residue" evidence="2">
    <location>
        <position position="545"/>
    </location>
</feature>
<protein>
    <submittedName>
        <fullName evidence="2">Uncharacterized protein</fullName>
    </submittedName>
</protein>
<evidence type="ECO:0000313" key="2">
    <source>
        <dbReference type="EMBL" id="RZF40987.1"/>
    </source>
</evidence>
<dbReference type="InterPro" id="IPR011989">
    <property type="entry name" value="ARM-like"/>
</dbReference>
<gene>
    <name evidence="2" type="ORF">LSTR_LSTR006290</name>
</gene>
<dbReference type="OrthoDB" id="6427809at2759"/>
<feature type="compositionally biased region" description="Polar residues" evidence="1">
    <location>
        <begin position="316"/>
        <end position="325"/>
    </location>
</feature>
<dbReference type="InterPro" id="IPR016024">
    <property type="entry name" value="ARM-type_fold"/>
</dbReference>
<dbReference type="GO" id="GO:0051015">
    <property type="term" value="F:actin filament binding"/>
    <property type="evidence" value="ECO:0007669"/>
    <property type="project" value="TreeGrafter"/>
</dbReference>
<dbReference type="GO" id="GO:0030866">
    <property type="term" value="P:cortical actin cytoskeleton organization"/>
    <property type="evidence" value="ECO:0007669"/>
    <property type="project" value="TreeGrafter"/>
</dbReference>
<organism evidence="2 3">
    <name type="scientific">Laodelphax striatellus</name>
    <name type="common">Small brown planthopper</name>
    <name type="synonym">Delphax striatella</name>
    <dbReference type="NCBI Taxonomy" id="195883"/>
    <lineage>
        <taxon>Eukaryota</taxon>
        <taxon>Metazoa</taxon>
        <taxon>Ecdysozoa</taxon>
        <taxon>Arthropoda</taxon>
        <taxon>Hexapoda</taxon>
        <taxon>Insecta</taxon>
        <taxon>Pterygota</taxon>
        <taxon>Neoptera</taxon>
        <taxon>Paraneoptera</taxon>
        <taxon>Hemiptera</taxon>
        <taxon>Auchenorrhyncha</taxon>
        <taxon>Fulgoroidea</taxon>
        <taxon>Delphacidae</taxon>
        <taxon>Criomorphinae</taxon>
        <taxon>Laodelphax</taxon>
    </lineage>
</organism>
<dbReference type="AlphaFoldDB" id="A0A482X5E5"/>